<accession>A0AAE1CVL9</accession>
<evidence type="ECO:0000313" key="1">
    <source>
        <dbReference type="EMBL" id="KAK3739140.1"/>
    </source>
</evidence>
<dbReference type="Proteomes" id="UP001283361">
    <property type="component" value="Unassembled WGS sequence"/>
</dbReference>
<gene>
    <name evidence="1" type="ORF">RRG08_045369</name>
</gene>
<dbReference type="EMBL" id="JAWDGP010006549">
    <property type="protein sequence ID" value="KAK3739140.1"/>
    <property type="molecule type" value="Genomic_DNA"/>
</dbReference>
<name>A0AAE1CVL9_9GAST</name>
<reference evidence="1" key="1">
    <citation type="journal article" date="2023" name="G3 (Bethesda)">
        <title>A reference genome for the long-term kleptoplast-retaining sea slug Elysia crispata morphotype clarki.</title>
        <authorList>
            <person name="Eastman K.E."/>
            <person name="Pendleton A.L."/>
            <person name="Shaikh M.A."/>
            <person name="Suttiyut T."/>
            <person name="Ogas R."/>
            <person name="Tomko P."/>
            <person name="Gavelis G."/>
            <person name="Widhalm J.R."/>
            <person name="Wisecaver J.H."/>
        </authorList>
    </citation>
    <scope>NUCLEOTIDE SEQUENCE</scope>
    <source>
        <strain evidence="1">ECLA1</strain>
    </source>
</reference>
<sequence length="92" mass="10474">MLRKSGSEQAMMRFSVKLSSVRPNLSNLFRRAELTDVSLPGELMIRKNELASINVERGRTGEGGTQPQHQSSADLRVVLPRLSRLKHQVYRR</sequence>
<keyword evidence="2" id="KW-1185">Reference proteome</keyword>
<dbReference type="AlphaFoldDB" id="A0AAE1CVL9"/>
<proteinExistence type="predicted"/>
<comment type="caution">
    <text evidence="1">The sequence shown here is derived from an EMBL/GenBank/DDBJ whole genome shotgun (WGS) entry which is preliminary data.</text>
</comment>
<protein>
    <submittedName>
        <fullName evidence="1">Uncharacterized protein</fullName>
    </submittedName>
</protein>
<evidence type="ECO:0000313" key="2">
    <source>
        <dbReference type="Proteomes" id="UP001283361"/>
    </source>
</evidence>
<organism evidence="1 2">
    <name type="scientific">Elysia crispata</name>
    <name type="common">lettuce slug</name>
    <dbReference type="NCBI Taxonomy" id="231223"/>
    <lineage>
        <taxon>Eukaryota</taxon>
        <taxon>Metazoa</taxon>
        <taxon>Spiralia</taxon>
        <taxon>Lophotrochozoa</taxon>
        <taxon>Mollusca</taxon>
        <taxon>Gastropoda</taxon>
        <taxon>Heterobranchia</taxon>
        <taxon>Euthyneura</taxon>
        <taxon>Panpulmonata</taxon>
        <taxon>Sacoglossa</taxon>
        <taxon>Placobranchoidea</taxon>
        <taxon>Plakobranchidae</taxon>
        <taxon>Elysia</taxon>
    </lineage>
</organism>